<keyword evidence="4 9" id="KW-0812">Transmembrane</keyword>
<feature type="transmembrane region" description="Helical" evidence="9">
    <location>
        <begin position="248"/>
        <end position="268"/>
    </location>
</feature>
<comment type="similarity">
    <text evidence="7">Belongs to the fluoride channel Fluc/FEX (TC 1.A.43) family.</text>
</comment>
<organism evidence="10 11">
    <name type="scientific">Schizosaccharomyces cryophilus (strain OY26 / ATCC MYA-4695 / CBS 11777 / NBRC 106824 / NRRL Y48691)</name>
    <name type="common">Fission yeast</name>
    <dbReference type="NCBI Taxonomy" id="653667"/>
    <lineage>
        <taxon>Eukaryota</taxon>
        <taxon>Fungi</taxon>
        <taxon>Dikarya</taxon>
        <taxon>Ascomycota</taxon>
        <taxon>Taphrinomycotina</taxon>
        <taxon>Schizosaccharomycetes</taxon>
        <taxon>Schizosaccharomycetales</taxon>
        <taxon>Schizosaccharomycetaceae</taxon>
        <taxon>Schizosaccharomyces</taxon>
    </lineage>
</organism>
<dbReference type="eggNOG" id="ENOG502QT5F">
    <property type="taxonomic scope" value="Eukaryota"/>
</dbReference>
<reference evidence="10 11" key="1">
    <citation type="journal article" date="2011" name="Science">
        <title>Comparative functional genomics of the fission yeasts.</title>
        <authorList>
            <person name="Rhind N."/>
            <person name="Chen Z."/>
            <person name="Yassour M."/>
            <person name="Thompson D.A."/>
            <person name="Haas B.J."/>
            <person name="Habib N."/>
            <person name="Wapinski I."/>
            <person name="Roy S."/>
            <person name="Lin M.F."/>
            <person name="Heiman D.I."/>
            <person name="Young S.K."/>
            <person name="Furuya K."/>
            <person name="Guo Y."/>
            <person name="Pidoux A."/>
            <person name="Chen H.M."/>
            <person name="Robbertse B."/>
            <person name="Goldberg J.M."/>
            <person name="Aoki K."/>
            <person name="Bayne E.H."/>
            <person name="Berlin A.M."/>
            <person name="Desjardins C.A."/>
            <person name="Dobbs E."/>
            <person name="Dukaj L."/>
            <person name="Fan L."/>
            <person name="FitzGerald M.G."/>
            <person name="French C."/>
            <person name="Gujja S."/>
            <person name="Hansen K."/>
            <person name="Keifenheim D."/>
            <person name="Levin J.Z."/>
            <person name="Mosher R.A."/>
            <person name="Mueller C.A."/>
            <person name="Pfiffner J."/>
            <person name="Priest M."/>
            <person name="Russ C."/>
            <person name="Smialowska A."/>
            <person name="Swoboda P."/>
            <person name="Sykes S.M."/>
            <person name="Vaughn M."/>
            <person name="Vengrova S."/>
            <person name="Yoder R."/>
            <person name="Zeng Q."/>
            <person name="Allshire R."/>
            <person name="Baulcombe D."/>
            <person name="Birren B.W."/>
            <person name="Brown W."/>
            <person name="Ekwall K."/>
            <person name="Kellis M."/>
            <person name="Leatherwood J."/>
            <person name="Levin H."/>
            <person name="Margalit H."/>
            <person name="Martienssen R."/>
            <person name="Nieduszynski C.A."/>
            <person name="Spatafora J.W."/>
            <person name="Friedman N."/>
            <person name="Dalgaard J.Z."/>
            <person name="Baumann P."/>
            <person name="Niki H."/>
            <person name="Regev A."/>
            <person name="Nusbaum C."/>
        </authorList>
    </citation>
    <scope>NUCLEOTIDE SEQUENCE [LARGE SCALE GENOMIC DNA]</scope>
    <source>
        <strain evidence="11">OY26 / ATCC MYA-4695 / CBS 11777 / NBRC 106824 / NRRL Y48691</strain>
    </source>
</reference>
<comment type="catalytic activity">
    <reaction evidence="8">
        <text>fluoride(in) = fluoride(out)</text>
        <dbReference type="Rhea" id="RHEA:76159"/>
        <dbReference type="ChEBI" id="CHEBI:17051"/>
    </reaction>
    <physiologicalReaction direction="left-to-right" evidence="8">
        <dbReference type="Rhea" id="RHEA:76160"/>
    </physiologicalReaction>
</comment>
<dbReference type="HOGENOM" id="CLU_030507_1_0_1"/>
<feature type="transmembrane region" description="Helical" evidence="9">
    <location>
        <begin position="155"/>
        <end position="175"/>
    </location>
</feature>
<dbReference type="Proteomes" id="UP000015464">
    <property type="component" value="Unassembled WGS sequence"/>
</dbReference>
<dbReference type="RefSeq" id="XP_013022176.1">
    <property type="nucleotide sequence ID" value="XM_013166722.1"/>
</dbReference>
<dbReference type="STRING" id="653667.S9W181"/>
<evidence type="ECO:0000313" key="11">
    <source>
        <dbReference type="Proteomes" id="UP000015464"/>
    </source>
</evidence>
<comment type="subcellular location">
    <subcellularLocation>
        <location evidence="2">Cell membrane</location>
        <topology evidence="2">Multi-pass membrane protein</topology>
    </subcellularLocation>
</comment>
<keyword evidence="3" id="KW-1003">Cell membrane</keyword>
<dbReference type="AlphaFoldDB" id="S9W181"/>
<protein>
    <submittedName>
        <fullName evidence="10">CRCB domain-containing protein</fullName>
    </submittedName>
</protein>
<evidence type="ECO:0000256" key="3">
    <source>
        <dbReference type="ARBA" id="ARBA00022475"/>
    </source>
</evidence>
<evidence type="ECO:0000256" key="7">
    <source>
        <dbReference type="ARBA" id="ARBA00035120"/>
    </source>
</evidence>
<dbReference type="OrthoDB" id="409792at2759"/>
<feature type="transmembrane region" description="Helical" evidence="9">
    <location>
        <begin position="64"/>
        <end position="85"/>
    </location>
</feature>
<dbReference type="OMA" id="ADGYCGC"/>
<feature type="transmembrane region" description="Helical" evidence="9">
    <location>
        <begin position="105"/>
        <end position="127"/>
    </location>
</feature>
<evidence type="ECO:0000256" key="1">
    <source>
        <dbReference type="ARBA" id="ARBA00002598"/>
    </source>
</evidence>
<proteinExistence type="inferred from homology"/>
<sequence>MLLTESYFIITSILGSLARLGLMTLNTYPNSPFNGIIWAQVVGCIIMGFAQTETVFFPRPKHNAALLLAITTGFCGSLTTFSSWMLEMFTAMANLDPFLPRGRGYSFLAVVSTFTLTISMAFSGLLFGKQLGKSTMHWKIGDFRLARAIPMHTHLIVKGLLFILAICFFVGSSFYTAYTKNITHRGIGFSLIFSPFGAVLRLYLARWFNSPKYYMPYGTLIANLLGTLLIAIMYMIPRIAHCNPVSRSVIYGIQNGFCGCLTTLSTFVNELHTMHAKRAYMYCILSVAVGFSFCVIIDGATAWGHGYNVQ</sequence>
<keyword evidence="6 9" id="KW-0472">Membrane</keyword>
<comment type="function">
    <text evidence="1">Fluoride channel required for the rapid expulsion of cytoplasmic fluoride.</text>
</comment>
<dbReference type="PANTHER" id="PTHR28259:SF1">
    <property type="entry name" value="FLUORIDE EXPORT PROTEIN 1-RELATED"/>
    <property type="match status" value="1"/>
</dbReference>
<dbReference type="GO" id="GO:0005886">
    <property type="term" value="C:plasma membrane"/>
    <property type="evidence" value="ECO:0007669"/>
    <property type="project" value="UniProtKB-SubCell"/>
</dbReference>
<accession>S9W181</accession>
<dbReference type="Pfam" id="PF02537">
    <property type="entry name" value="CRCB"/>
    <property type="match status" value="2"/>
</dbReference>
<feature type="transmembrane region" description="Helical" evidence="9">
    <location>
        <begin position="187"/>
        <end position="205"/>
    </location>
</feature>
<gene>
    <name evidence="10" type="ORF">SPOG_01619</name>
</gene>
<dbReference type="GeneID" id="25035947"/>
<evidence type="ECO:0000256" key="9">
    <source>
        <dbReference type="SAM" id="Phobius"/>
    </source>
</evidence>
<evidence type="ECO:0000256" key="2">
    <source>
        <dbReference type="ARBA" id="ARBA00004651"/>
    </source>
</evidence>
<evidence type="ECO:0000256" key="6">
    <source>
        <dbReference type="ARBA" id="ARBA00023136"/>
    </source>
</evidence>
<evidence type="ECO:0000256" key="4">
    <source>
        <dbReference type="ARBA" id="ARBA00022692"/>
    </source>
</evidence>
<evidence type="ECO:0000256" key="8">
    <source>
        <dbReference type="ARBA" id="ARBA00035585"/>
    </source>
</evidence>
<dbReference type="EMBL" id="KE546989">
    <property type="protein sequence ID" value="EPY52284.1"/>
    <property type="molecule type" value="Genomic_DNA"/>
</dbReference>
<dbReference type="PANTHER" id="PTHR28259">
    <property type="entry name" value="FLUORIDE EXPORT PROTEIN 1-RELATED"/>
    <property type="match status" value="1"/>
</dbReference>
<evidence type="ECO:0000313" key="10">
    <source>
        <dbReference type="EMBL" id="EPY52284.1"/>
    </source>
</evidence>
<keyword evidence="11" id="KW-1185">Reference proteome</keyword>
<name>S9W181_SCHCR</name>
<dbReference type="InterPro" id="IPR003691">
    <property type="entry name" value="FluC"/>
</dbReference>
<evidence type="ECO:0000256" key="5">
    <source>
        <dbReference type="ARBA" id="ARBA00022989"/>
    </source>
</evidence>
<dbReference type="TCDB" id="1.A.43.2.3">
    <property type="family name" value="the camphor resistance or fluoride exporter (fluc) family"/>
</dbReference>
<feature type="transmembrane region" description="Helical" evidence="9">
    <location>
        <begin position="280"/>
        <end position="303"/>
    </location>
</feature>
<feature type="transmembrane region" description="Helical" evidence="9">
    <location>
        <begin position="7"/>
        <end position="25"/>
    </location>
</feature>
<feature type="transmembrane region" description="Helical" evidence="9">
    <location>
        <begin position="37"/>
        <end position="57"/>
    </location>
</feature>
<keyword evidence="5 9" id="KW-1133">Transmembrane helix</keyword>
<dbReference type="GO" id="GO:1903425">
    <property type="term" value="F:fluoride transmembrane transporter activity"/>
    <property type="evidence" value="ECO:0007669"/>
    <property type="project" value="TreeGrafter"/>
</dbReference>
<feature type="transmembrane region" description="Helical" evidence="9">
    <location>
        <begin position="217"/>
        <end position="236"/>
    </location>
</feature>